<dbReference type="Proteomes" id="UP000766336">
    <property type="component" value="Unassembled WGS sequence"/>
</dbReference>
<name>A0ABS5Q874_9PROT</name>
<feature type="region of interest" description="Disordered" evidence="2">
    <location>
        <begin position="193"/>
        <end position="217"/>
    </location>
</feature>
<evidence type="ECO:0000313" key="4">
    <source>
        <dbReference type="EMBL" id="MBS7809880.1"/>
    </source>
</evidence>
<sequence length="217" mass="23252">MTALTSPDAILPAFWRVLAERGWHGVTMRAIAAEAGLPLAELRRSFEGPWALLEAHGRTVDATVLEGTVDDPAASARDRLFDVVMRRLDALQPDRAGVIRLMRDLPTAPLLAIWLSTRMLPSMAWMLEAAGLDATGPSGLLRAKGLGAIWLAALRAWEKDESADLSSTMAALDRALDRADRIARTFGFAETSRASAIESELGSNAPTGGADPQPQAL</sequence>
<dbReference type="InterPro" id="IPR009057">
    <property type="entry name" value="Homeodomain-like_sf"/>
</dbReference>
<dbReference type="Gene3D" id="1.10.357.10">
    <property type="entry name" value="Tetracycline Repressor, domain 2"/>
    <property type="match status" value="1"/>
</dbReference>
<evidence type="ECO:0000259" key="3">
    <source>
        <dbReference type="Pfam" id="PF00440"/>
    </source>
</evidence>
<comment type="caution">
    <text evidence="4">The sequence shown here is derived from an EMBL/GenBank/DDBJ whole genome shotgun (WGS) entry which is preliminary data.</text>
</comment>
<evidence type="ECO:0000256" key="1">
    <source>
        <dbReference type="ARBA" id="ARBA00023125"/>
    </source>
</evidence>
<evidence type="ECO:0000256" key="2">
    <source>
        <dbReference type="SAM" id="MobiDB-lite"/>
    </source>
</evidence>
<accession>A0ABS5Q874</accession>
<dbReference type="Pfam" id="PF00440">
    <property type="entry name" value="TetR_N"/>
    <property type="match status" value="1"/>
</dbReference>
<keyword evidence="1" id="KW-0238">DNA-binding</keyword>
<dbReference type="EMBL" id="JAHCDA010000001">
    <property type="protein sequence ID" value="MBS7809880.1"/>
    <property type="molecule type" value="Genomic_DNA"/>
</dbReference>
<evidence type="ECO:0000313" key="5">
    <source>
        <dbReference type="Proteomes" id="UP000766336"/>
    </source>
</evidence>
<feature type="domain" description="HTH tetR-type" evidence="3">
    <location>
        <begin position="11"/>
        <end position="38"/>
    </location>
</feature>
<dbReference type="RefSeq" id="WP_213668537.1">
    <property type="nucleotide sequence ID" value="NZ_JAHCDA010000001.1"/>
</dbReference>
<keyword evidence="5" id="KW-1185">Reference proteome</keyword>
<organism evidence="4 5">
    <name type="scientific">Roseococcus pinisoli</name>
    <dbReference type="NCBI Taxonomy" id="2835040"/>
    <lineage>
        <taxon>Bacteria</taxon>
        <taxon>Pseudomonadati</taxon>
        <taxon>Pseudomonadota</taxon>
        <taxon>Alphaproteobacteria</taxon>
        <taxon>Acetobacterales</taxon>
        <taxon>Roseomonadaceae</taxon>
        <taxon>Roseococcus</taxon>
    </lineage>
</organism>
<gene>
    <name evidence="4" type="ORF">KHU32_02955</name>
</gene>
<dbReference type="SUPFAM" id="SSF46689">
    <property type="entry name" value="Homeodomain-like"/>
    <property type="match status" value="1"/>
</dbReference>
<protein>
    <submittedName>
        <fullName evidence="4">Helix-turn-helix transcriptional regulator</fullName>
    </submittedName>
</protein>
<dbReference type="InterPro" id="IPR001647">
    <property type="entry name" value="HTH_TetR"/>
</dbReference>
<proteinExistence type="predicted"/>
<reference evidence="4 5" key="1">
    <citation type="submission" date="2021-05" db="EMBL/GenBank/DDBJ databases">
        <title>Roseococcus sp. XZZS9, whole genome shotgun sequencing project.</title>
        <authorList>
            <person name="Zhao G."/>
            <person name="Shen L."/>
        </authorList>
    </citation>
    <scope>NUCLEOTIDE SEQUENCE [LARGE SCALE GENOMIC DNA]</scope>
    <source>
        <strain evidence="4 5">XZZS9</strain>
    </source>
</reference>